<dbReference type="OrthoDB" id="124252at2759"/>
<protein>
    <recommendedName>
        <fullName evidence="1">Chromo domain-containing protein</fullName>
    </recommendedName>
</protein>
<dbReference type="InterPro" id="IPR023780">
    <property type="entry name" value="Chromo_domain"/>
</dbReference>
<dbReference type="Proteomes" id="UP000251314">
    <property type="component" value="Unassembled WGS sequence"/>
</dbReference>
<dbReference type="InterPro" id="IPR000953">
    <property type="entry name" value="Chromo/chromo_shadow_dom"/>
</dbReference>
<dbReference type="AlphaFoldDB" id="A0A329R7Y6"/>
<dbReference type="Pfam" id="PF00385">
    <property type="entry name" value="Chromo"/>
    <property type="match status" value="1"/>
</dbReference>
<organism evidence="2 3">
    <name type="scientific">Phytophthora cactorum</name>
    <dbReference type="NCBI Taxonomy" id="29920"/>
    <lineage>
        <taxon>Eukaryota</taxon>
        <taxon>Sar</taxon>
        <taxon>Stramenopiles</taxon>
        <taxon>Oomycota</taxon>
        <taxon>Peronosporomycetes</taxon>
        <taxon>Peronosporales</taxon>
        <taxon>Peronosporaceae</taxon>
        <taxon>Phytophthora</taxon>
    </lineage>
</organism>
<reference evidence="2 3" key="1">
    <citation type="submission" date="2018-01" db="EMBL/GenBank/DDBJ databases">
        <title>Draft genome of the strawberry crown rot pathogen Phytophthora cactorum.</title>
        <authorList>
            <person name="Armitage A.D."/>
            <person name="Lysoe E."/>
            <person name="Nellist C.F."/>
            <person name="Harrison R.J."/>
            <person name="Brurberg M.B."/>
        </authorList>
    </citation>
    <scope>NUCLEOTIDE SEQUENCE [LARGE SCALE GENOMIC DNA]</scope>
    <source>
        <strain evidence="2 3">10300</strain>
    </source>
</reference>
<evidence type="ECO:0000313" key="3">
    <source>
        <dbReference type="Proteomes" id="UP000251314"/>
    </source>
</evidence>
<feature type="domain" description="Chromo" evidence="1">
    <location>
        <begin position="109"/>
        <end position="162"/>
    </location>
</feature>
<dbReference type="Gene3D" id="2.40.50.40">
    <property type="match status" value="1"/>
</dbReference>
<dbReference type="SUPFAM" id="SSF54160">
    <property type="entry name" value="Chromo domain-like"/>
    <property type="match status" value="1"/>
</dbReference>
<dbReference type="EMBL" id="MJFZ01002777">
    <property type="protein sequence ID" value="RAW20503.1"/>
    <property type="molecule type" value="Genomic_DNA"/>
</dbReference>
<gene>
    <name evidence="2" type="ORF">PC110_g23055</name>
</gene>
<dbReference type="PROSITE" id="PS50013">
    <property type="entry name" value="CHROMO_2"/>
    <property type="match status" value="1"/>
</dbReference>
<dbReference type="VEuPathDB" id="FungiDB:PC110_g23055"/>
<dbReference type="InterPro" id="IPR016197">
    <property type="entry name" value="Chromo-like_dom_sf"/>
</dbReference>
<dbReference type="SMART" id="SM00298">
    <property type="entry name" value="CHROMO"/>
    <property type="match status" value="1"/>
</dbReference>
<accession>A0A329R7Y6</accession>
<proteinExistence type="predicted"/>
<keyword evidence="3" id="KW-1185">Reference proteome</keyword>
<dbReference type="CDD" id="cd00024">
    <property type="entry name" value="CD_CSD"/>
    <property type="match status" value="1"/>
</dbReference>
<name>A0A329R7Y6_9STRA</name>
<sequence>MHKPVKAERKRQAQRYRSRPHYEQPVNFSVGDYVLRSRVDEKLHANKLRVMWVGPYRVVGTADYYFAVEHLVNESTMDVHPSRLKYYADGSLKVTEELLDHIASQGTLLAVDAIVEHRVNPDMQAYEVKVKWLGLETIEASWEPLKTMSEDVPQLLLQYANEAKDDALLRAVTSAIDRKKRHAPTPSRN</sequence>
<evidence type="ECO:0000313" key="2">
    <source>
        <dbReference type="EMBL" id="RAW20503.1"/>
    </source>
</evidence>
<evidence type="ECO:0000259" key="1">
    <source>
        <dbReference type="PROSITE" id="PS50013"/>
    </source>
</evidence>
<comment type="caution">
    <text evidence="2">The sequence shown here is derived from an EMBL/GenBank/DDBJ whole genome shotgun (WGS) entry which is preliminary data.</text>
</comment>